<keyword evidence="4 7" id="KW-0686">Riboflavin biosynthesis</keyword>
<comment type="catalytic activity">
    <reaction evidence="6 7">
        <text>(2S)-2-hydroxy-3-oxobutyl phosphate + 5-amino-6-(D-ribitylamino)uracil = 6,7-dimethyl-8-(1-D-ribityl)lumazine + phosphate + 2 H2O + H(+)</text>
        <dbReference type="Rhea" id="RHEA:26152"/>
        <dbReference type="ChEBI" id="CHEBI:15377"/>
        <dbReference type="ChEBI" id="CHEBI:15378"/>
        <dbReference type="ChEBI" id="CHEBI:15934"/>
        <dbReference type="ChEBI" id="CHEBI:43474"/>
        <dbReference type="ChEBI" id="CHEBI:58201"/>
        <dbReference type="ChEBI" id="CHEBI:58830"/>
        <dbReference type="EC" id="2.5.1.78"/>
    </reaction>
</comment>
<dbReference type="Pfam" id="PF00885">
    <property type="entry name" value="DMRL_synthase"/>
    <property type="match status" value="1"/>
</dbReference>
<dbReference type="HAMAP" id="MF_00178">
    <property type="entry name" value="Lumazine_synth"/>
    <property type="match status" value="1"/>
</dbReference>
<evidence type="ECO:0000313" key="9">
    <source>
        <dbReference type="Proteomes" id="UP000176609"/>
    </source>
</evidence>
<evidence type="ECO:0000313" key="8">
    <source>
        <dbReference type="EMBL" id="OGG26397.1"/>
    </source>
</evidence>
<feature type="binding site" evidence="7">
    <location>
        <position position="15"/>
    </location>
    <ligand>
        <name>5-amino-6-(D-ribitylamino)uracil</name>
        <dbReference type="ChEBI" id="CHEBI:15934"/>
    </ligand>
</feature>
<feature type="binding site" evidence="7">
    <location>
        <begin position="73"/>
        <end position="75"/>
    </location>
    <ligand>
        <name>5-amino-6-(D-ribitylamino)uracil</name>
        <dbReference type="ChEBI" id="CHEBI:15934"/>
    </ligand>
</feature>
<feature type="binding site" evidence="7">
    <location>
        <position position="106"/>
    </location>
    <ligand>
        <name>5-amino-6-(D-ribitylamino)uracil</name>
        <dbReference type="ChEBI" id="CHEBI:15934"/>
    </ligand>
</feature>
<dbReference type="CDD" id="cd09209">
    <property type="entry name" value="Lumazine_synthase-I"/>
    <property type="match status" value="1"/>
</dbReference>
<dbReference type="InterPro" id="IPR036467">
    <property type="entry name" value="LS/RS_sf"/>
</dbReference>
<organism evidence="8 9">
    <name type="scientific">Candidatus Gottesmanbacteria bacterium RIFCSPLOWO2_01_FULL_39_12b</name>
    <dbReference type="NCBI Taxonomy" id="1798388"/>
    <lineage>
        <taxon>Bacteria</taxon>
        <taxon>Candidatus Gottesmaniibacteriota</taxon>
    </lineage>
</organism>
<accession>A0A1F6AQ40</accession>
<comment type="function">
    <text evidence="7">Catalyzes the formation of 6,7-dimethyl-8-ribityllumazine by condensation of 5-amino-6-(D-ribitylamino)uracil with 3,4-dihydroxy-2-butanone 4-phosphate. This is the penultimate step in the biosynthesis of riboflavin.</text>
</comment>
<name>A0A1F6AQ40_9BACT</name>
<feature type="binding site" evidence="7">
    <location>
        <begin position="49"/>
        <end position="51"/>
    </location>
    <ligand>
        <name>5-amino-6-(D-ribitylamino)uracil</name>
        <dbReference type="ChEBI" id="CHEBI:15934"/>
    </ligand>
</feature>
<dbReference type="PANTHER" id="PTHR21058">
    <property type="entry name" value="6,7-DIMETHYL-8-RIBITYLLUMAZINE SYNTHASE DMRL SYNTHASE LUMAZINE SYNTHASE"/>
    <property type="match status" value="1"/>
</dbReference>
<dbReference type="InterPro" id="IPR034964">
    <property type="entry name" value="LS"/>
</dbReference>
<dbReference type="GO" id="GO:0009231">
    <property type="term" value="P:riboflavin biosynthetic process"/>
    <property type="evidence" value="ECO:0007669"/>
    <property type="project" value="UniProtKB-UniRule"/>
</dbReference>
<comment type="pathway">
    <text evidence="1 7">Cofactor biosynthesis; riboflavin biosynthesis; riboflavin from 2-hydroxy-3-oxobutyl phosphate and 5-amino-6-(D-ribitylamino)uracil: step 1/2.</text>
</comment>
<dbReference type="NCBIfam" id="TIGR00114">
    <property type="entry name" value="lumazine-synth"/>
    <property type="match status" value="1"/>
</dbReference>
<dbReference type="Gene3D" id="3.40.50.960">
    <property type="entry name" value="Lumazine/riboflavin synthase"/>
    <property type="match status" value="1"/>
</dbReference>
<evidence type="ECO:0000256" key="4">
    <source>
        <dbReference type="ARBA" id="ARBA00022619"/>
    </source>
</evidence>
<feature type="binding site" evidence="7">
    <location>
        <begin position="78"/>
        <end position="79"/>
    </location>
    <ligand>
        <name>(2S)-2-hydroxy-3-oxobutyl phosphate</name>
        <dbReference type="ChEBI" id="CHEBI:58830"/>
    </ligand>
</feature>
<evidence type="ECO:0000256" key="7">
    <source>
        <dbReference type="HAMAP-Rule" id="MF_00178"/>
    </source>
</evidence>
<dbReference type="EMBL" id="MFJR01000010">
    <property type="protein sequence ID" value="OGG26397.1"/>
    <property type="molecule type" value="Genomic_DNA"/>
</dbReference>
<comment type="caution">
    <text evidence="8">The sequence shown here is derived from an EMBL/GenBank/DDBJ whole genome shotgun (WGS) entry which is preliminary data.</text>
</comment>
<feature type="binding site" evidence="7">
    <location>
        <position position="120"/>
    </location>
    <ligand>
        <name>(2S)-2-hydroxy-3-oxobutyl phosphate</name>
        <dbReference type="ChEBI" id="CHEBI:58830"/>
    </ligand>
</feature>
<reference evidence="8 9" key="1">
    <citation type="journal article" date="2016" name="Nat. Commun.">
        <title>Thousands of microbial genomes shed light on interconnected biogeochemical processes in an aquifer system.</title>
        <authorList>
            <person name="Anantharaman K."/>
            <person name="Brown C.T."/>
            <person name="Hug L.A."/>
            <person name="Sharon I."/>
            <person name="Castelle C.J."/>
            <person name="Probst A.J."/>
            <person name="Thomas B.C."/>
            <person name="Singh A."/>
            <person name="Wilkins M.J."/>
            <person name="Karaoz U."/>
            <person name="Brodie E.L."/>
            <person name="Williams K.H."/>
            <person name="Hubbard S.S."/>
            <person name="Banfield J.F."/>
        </authorList>
    </citation>
    <scope>NUCLEOTIDE SEQUENCE [LARGE SCALE GENOMIC DNA]</scope>
</reference>
<dbReference type="EC" id="2.5.1.78" evidence="3 7"/>
<dbReference type="AlphaFoldDB" id="A0A1F6AQ40"/>
<evidence type="ECO:0000256" key="1">
    <source>
        <dbReference type="ARBA" id="ARBA00004917"/>
    </source>
</evidence>
<evidence type="ECO:0000256" key="2">
    <source>
        <dbReference type="ARBA" id="ARBA00007424"/>
    </source>
</evidence>
<dbReference type="SUPFAM" id="SSF52121">
    <property type="entry name" value="Lumazine synthase"/>
    <property type="match status" value="1"/>
</dbReference>
<feature type="active site" description="Proton donor" evidence="7">
    <location>
        <position position="81"/>
    </location>
</feature>
<protein>
    <recommendedName>
        <fullName evidence="3 7">6,7-dimethyl-8-ribityllumazine synthase</fullName>
        <shortName evidence="7">DMRL synthase</shortName>
        <shortName evidence="7">LS</shortName>
        <shortName evidence="7">Lumazine synthase</shortName>
        <ecNumber evidence="3 7">2.5.1.78</ecNumber>
    </recommendedName>
</protein>
<gene>
    <name evidence="7" type="primary">ribH</name>
    <name evidence="8" type="ORF">A2960_03660</name>
</gene>
<dbReference type="InterPro" id="IPR002180">
    <property type="entry name" value="LS/RS"/>
</dbReference>
<comment type="similarity">
    <text evidence="2 7">Belongs to the DMRL synthase family.</text>
</comment>
<evidence type="ECO:0000256" key="5">
    <source>
        <dbReference type="ARBA" id="ARBA00022679"/>
    </source>
</evidence>
<keyword evidence="5 7" id="KW-0808">Transferase</keyword>
<sequence length="146" mass="16415">METEEIKLAIVASMYHSTIAKSLIKHCVSTLESKGVRQDQIEIFKIPGSLEIPLIAKKLAQKKIYDAIIVFGVVLKGKTYHFEQVANECVRGCMQVSYDYEIPVIFEVLPVYDLQDAIARATGKKDNRGVEGALTALRMIEIMRKL</sequence>
<dbReference type="GO" id="GO:0005829">
    <property type="term" value="C:cytosol"/>
    <property type="evidence" value="ECO:0007669"/>
    <property type="project" value="TreeGrafter"/>
</dbReference>
<evidence type="ECO:0000256" key="6">
    <source>
        <dbReference type="ARBA" id="ARBA00048785"/>
    </source>
</evidence>
<dbReference type="GO" id="GO:0000906">
    <property type="term" value="F:6,7-dimethyl-8-ribityllumazine synthase activity"/>
    <property type="evidence" value="ECO:0007669"/>
    <property type="project" value="UniProtKB-UniRule"/>
</dbReference>
<dbReference type="PANTHER" id="PTHR21058:SF0">
    <property type="entry name" value="6,7-DIMETHYL-8-RIBITYLLUMAZINE SYNTHASE"/>
    <property type="match status" value="1"/>
</dbReference>
<evidence type="ECO:0000256" key="3">
    <source>
        <dbReference type="ARBA" id="ARBA00012664"/>
    </source>
</evidence>
<dbReference type="UniPathway" id="UPA00275">
    <property type="reaction ID" value="UER00404"/>
</dbReference>
<dbReference type="Proteomes" id="UP000176609">
    <property type="component" value="Unassembled WGS sequence"/>
</dbReference>
<proteinExistence type="inferred from homology"/>
<dbReference type="GO" id="GO:0009349">
    <property type="term" value="C:riboflavin synthase complex"/>
    <property type="evidence" value="ECO:0007669"/>
    <property type="project" value="UniProtKB-UniRule"/>
</dbReference>